<dbReference type="GO" id="GO:0000118">
    <property type="term" value="C:histone deacetylase complex"/>
    <property type="evidence" value="ECO:0007669"/>
    <property type="project" value="TreeGrafter"/>
</dbReference>
<keyword evidence="4" id="KW-0678">Repressor</keyword>
<dbReference type="InterPro" id="IPR023801">
    <property type="entry name" value="His_deacetylse_dom"/>
</dbReference>
<keyword evidence="14" id="KW-1185">Reference proteome</keyword>
<keyword evidence="5" id="KW-0378">Hydrolase</keyword>
<proteinExistence type="inferred from homology"/>
<dbReference type="InterPro" id="IPR000286">
    <property type="entry name" value="HDACs"/>
</dbReference>
<evidence type="ECO:0000256" key="3">
    <source>
        <dbReference type="ARBA" id="ARBA00012111"/>
    </source>
</evidence>
<name>A0AAD6XD47_9AGAR</name>
<dbReference type="EMBL" id="JARJCM010000004">
    <property type="protein sequence ID" value="KAJ7045592.1"/>
    <property type="molecule type" value="Genomic_DNA"/>
</dbReference>
<evidence type="ECO:0000256" key="2">
    <source>
        <dbReference type="ARBA" id="ARBA00007738"/>
    </source>
</evidence>
<gene>
    <name evidence="13" type="ORF">C8F04DRAFT_1065398</name>
</gene>
<dbReference type="AlphaFoldDB" id="A0AAD6XD47"/>
<sequence length="696" mass="76966">MDASIDDQMDLDVARPLLSRPDSAPPSESTTHPPAPPYVEPTPPKPRASSVPLHPSDATVGFVYSAEMATHFSLSPDGHPEAPDRILRIWNAIVGKHYHSRAKSIPIRPVLKEEALLVHSEDLWDKIESIQHMSSQAIADTEHYYEQLSLYISKSTTRAARLSCGGVIEACLAVARGELKKTFAIVRPPGHHAEPEEHMGFCFFNNVAVAARVVQQRTPIKKILILDWDVHHGNGTQRAFNDDPSVLYISLHRYERGEFYPCGPFGSLLSSGEGPGLGYSVNIPWPEKGMGDADYIHAFQKIVMPIAMEFAPELVIISAGFDAAVGDDLGECLVTPNGYAHMTYMLGGLAGGRLVVALEGGYNLNSITLSALAVTEIILGGAPGEMQSMVASEAAAETVWLVAREQSKYWKSVSPKACEPQEEAAALTFSVPEILKLHRQYYLYSKHDMMQVPLIGAELEQRFSAQVMCTPDIFQRDTLVFLIHEFGNLRAELASSINCDVQLERSYLIDSSKELINWVKTEGYSLLDVNLFPKPSDEPYPRPKGITELRKDIVTYLWDNYVQLCSATTIVLVGHGPGCQHLMDLIDLRATSVMKSVKAVVQVVGQLQLRPPKNAFDLREWYKDNSFVALSSNHALWSPDTRAKDLKKHGNLQKIDEEGSVKLILKAFPAIKTFVKSQVSAANLTRSAMSNMHIED</sequence>
<dbReference type="InterPro" id="IPR019154">
    <property type="entry name" value="Arb2-like_domain"/>
</dbReference>
<comment type="subcellular location">
    <subcellularLocation>
        <location evidence="1">Nucleus</location>
    </subcellularLocation>
</comment>
<evidence type="ECO:0000259" key="12">
    <source>
        <dbReference type="Pfam" id="PF09757"/>
    </source>
</evidence>
<dbReference type="InterPro" id="IPR023696">
    <property type="entry name" value="Ureohydrolase_dom_sf"/>
</dbReference>
<dbReference type="EC" id="3.5.1.98" evidence="3"/>
<dbReference type="GO" id="GO:0141221">
    <property type="term" value="F:histone deacetylase activity, hydrolytic mechanism"/>
    <property type="evidence" value="ECO:0007669"/>
    <property type="project" value="UniProtKB-EC"/>
</dbReference>
<evidence type="ECO:0000256" key="6">
    <source>
        <dbReference type="ARBA" id="ARBA00022853"/>
    </source>
</evidence>
<evidence type="ECO:0000259" key="11">
    <source>
        <dbReference type="Pfam" id="PF00850"/>
    </source>
</evidence>
<dbReference type="SUPFAM" id="SSF52768">
    <property type="entry name" value="Arginase/deacetylase"/>
    <property type="match status" value="1"/>
</dbReference>
<feature type="compositionally biased region" description="Acidic residues" evidence="10">
    <location>
        <begin position="1"/>
        <end position="10"/>
    </location>
</feature>
<dbReference type="GO" id="GO:0040029">
    <property type="term" value="P:epigenetic regulation of gene expression"/>
    <property type="evidence" value="ECO:0007669"/>
    <property type="project" value="TreeGrafter"/>
</dbReference>
<dbReference type="Gene3D" id="3.40.800.20">
    <property type="entry name" value="Histone deacetylase domain"/>
    <property type="match status" value="1"/>
</dbReference>
<evidence type="ECO:0000256" key="1">
    <source>
        <dbReference type="ARBA" id="ARBA00004123"/>
    </source>
</evidence>
<dbReference type="Pfam" id="PF09757">
    <property type="entry name" value="Arb2-like"/>
    <property type="match status" value="1"/>
</dbReference>
<reference evidence="13" key="1">
    <citation type="submission" date="2023-03" db="EMBL/GenBank/DDBJ databases">
        <title>Massive genome expansion in bonnet fungi (Mycena s.s.) driven by repeated elements and novel gene families across ecological guilds.</title>
        <authorList>
            <consortium name="Lawrence Berkeley National Laboratory"/>
            <person name="Harder C.B."/>
            <person name="Miyauchi S."/>
            <person name="Viragh M."/>
            <person name="Kuo A."/>
            <person name="Thoen E."/>
            <person name="Andreopoulos B."/>
            <person name="Lu D."/>
            <person name="Skrede I."/>
            <person name="Drula E."/>
            <person name="Henrissat B."/>
            <person name="Morin E."/>
            <person name="Kohler A."/>
            <person name="Barry K."/>
            <person name="LaButti K."/>
            <person name="Morin E."/>
            <person name="Salamov A."/>
            <person name="Lipzen A."/>
            <person name="Mereny Z."/>
            <person name="Hegedus B."/>
            <person name="Baldrian P."/>
            <person name="Stursova M."/>
            <person name="Weitz H."/>
            <person name="Taylor A."/>
            <person name="Grigoriev I.V."/>
            <person name="Nagy L.G."/>
            <person name="Martin F."/>
            <person name="Kauserud H."/>
        </authorList>
    </citation>
    <scope>NUCLEOTIDE SEQUENCE</scope>
    <source>
        <strain evidence="13">CBHHK200</strain>
    </source>
</reference>
<feature type="domain" description="Arb2-like" evidence="12">
    <location>
        <begin position="434"/>
        <end position="680"/>
    </location>
</feature>
<comment type="caution">
    <text evidence="13">The sequence shown here is derived from an EMBL/GenBank/DDBJ whole genome shotgun (WGS) entry which is preliminary data.</text>
</comment>
<evidence type="ECO:0000256" key="10">
    <source>
        <dbReference type="SAM" id="MobiDB-lite"/>
    </source>
</evidence>
<evidence type="ECO:0000256" key="8">
    <source>
        <dbReference type="ARBA" id="ARBA00023163"/>
    </source>
</evidence>
<dbReference type="Pfam" id="PF00850">
    <property type="entry name" value="Hist_deacetyl"/>
    <property type="match status" value="1"/>
</dbReference>
<accession>A0AAD6XD47</accession>
<keyword evidence="9" id="KW-0539">Nucleus</keyword>
<organism evidence="13 14">
    <name type="scientific">Mycena alexandri</name>
    <dbReference type="NCBI Taxonomy" id="1745969"/>
    <lineage>
        <taxon>Eukaryota</taxon>
        <taxon>Fungi</taxon>
        <taxon>Dikarya</taxon>
        <taxon>Basidiomycota</taxon>
        <taxon>Agaricomycotina</taxon>
        <taxon>Agaricomycetes</taxon>
        <taxon>Agaricomycetidae</taxon>
        <taxon>Agaricales</taxon>
        <taxon>Marasmiineae</taxon>
        <taxon>Mycenaceae</taxon>
        <taxon>Mycena</taxon>
    </lineage>
</organism>
<dbReference type="Proteomes" id="UP001218188">
    <property type="component" value="Unassembled WGS sequence"/>
</dbReference>
<evidence type="ECO:0000256" key="9">
    <source>
        <dbReference type="ARBA" id="ARBA00023242"/>
    </source>
</evidence>
<evidence type="ECO:0000313" key="13">
    <source>
        <dbReference type="EMBL" id="KAJ7045592.1"/>
    </source>
</evidence>
<evidence type="ECO:0000256" key="4">
    <source>
        <dbReference type="ARBA" id="ARBA00022491"/>
    </source>
</evidence>
<feature type="domain" description="Histone deacetylase" evidence="11">
    <location>
        <begin position="79"/>
        <end position="377"/>
    </location>
</feature>
<dbReference type="PANTHER" id="PTHR10625:SF5">
    <property type="entry name" value="HISTONE DEACETYLASE"/>
    <property type="match status" value="1"/>
</dbReference>
<evidence type="ECO:0000256" key="7">
    <source>
        <dbReference type="ARBA" id="ARBA00023015"/>
    </source>
</evidence>
<keyword evidence="7" id="KW-0805">Transcription regulation</keyword>
<feature type="region of interest" description="Disordered" evidence="10">
    <location>
        <begin position="1"/>
        <end position="53"/>
    </location>
</feature>
<protein>
    <recommendedName>
        <fullName evidence="3">histone deacetylase</fullName>
        <ecNumber evidence="3">3.5.1.98</ecNumber>
    </recommendedName>
</protein>
<dbReference type="PANTHER" id="PTHR10625">
    <property type="entry name" value="HISTONE DEACETYLASE HDAC1-RELATED"/>
    <property type="match status" value="1"/>
</dbReference>
<evidence type="ECO:0000313" key="14">
    <source>
        <dbReference type="Proteomes" id="UP001218188"/>
    </source>
</evidence>
<evidence type="ECO:0000256" key="5">
    <source>
        <dbReference type="ARBA" id="ARBA00022801"/>
    </source>
</evidence>
<keyword evidence="8" id="KW-0804">Transcription</keyword>
<keyword evidence="6" id="KW-0156">Chromatin regulator</keyword>
<dbReference type="PRINTS" id="PR01270">
    <property type="entry name" value="HDASUPER"/>
</dbReference>
<feature type="compositionally biased region" description="Pro residues" evidence="10">
    <location>
        <begin position="33"/>
        <end position="46"/>
    </location>
</feature>
<dbReference type="InterPro" id="IPR037138">
    <property type="entry name" value="His_deacetylse_dom_sf"/>
</dbReference>
<comment type="similarity">
    <text evidence="2">Belongs to the histone deacetylase family. HD type 2 subfamily.</text>
</comment>